<evidence type="ECO:0000256" key="3">
    <source>
        <dbReference type="ARBA" id="ARBA00022989"/>
    </source>
</evidence>
<feature type="transmembrane region" description="Helical" evidence="5">
    <location>
        <begin position="140"/>
        <end position="160"/>
    </location>
</feature>
<dbReference type="AlphaFoldDB" id="A0A940DHH2"/>
<dbReference type="Proteomes" id="UP000727857">
    <property type="component" value="Unassembled WGS sequence"/>
</dbReference>
<feature type="transmembrane region" description="Helical" evidence="5">
    <location>
        <begin position="432"/>
        <end position="448"/>
    </location>
</feature>
<gene>
    <name evidence="7" type="ORF">IAB16_04610</name>
</gene>
<keyword evidence="2 5" id="KW-0812">Transmembrane</keyword>
<feature type="transmembrane region" description="Helical" evidence="5">
    <location>
        <begin position="116"/>
        <end position="134"/>
    </location>
</feature>
<keyword evidence="3 5" id="KW-1133">Transmembrane helix</keyword>
<feature type="transmembrane region" description="Helical" evidence="5">
    <location>
        <begin position="408"/>
        <end position="426"/>
    </location>
</feature>
<feature type="transmembrane region" description="Helical" evidence="5">
    <location>
        <begin position="42"/>
        <end position="60"/>
    </location>
</feature>
<reference evidence="7" key="2">
    <citation type="journal article" date="2021" name="PeerJ">
        <title>Extensive microbial diversity within the chicken gut microbiome revealed by metagenomics and culture.</title>
        <authorList>
            <person name="Gilroy R."/>
            <person name="Ravi A."/>
            <person name="Getino M."/>
            <person name="Pursley I."/>
            <person name="Horton D.L."/>
            <person name="Alikhan N.F."/>
            <person name="Baker D."/>
            <person name="Gharbi K."/>
            <person name="Hall N."/>
            <person name="Watson M."/>
            <person name="Adriaenssens E.M."/>
            <person name="Foster-Nyarko E."/>
            <person name="Jarju S."/>
            <person name="Secka A."/>
            <person name="Antonio M."/>
            <person name="Oren A."/>
            <person name="Chaudhuri R.R."/>
            <person name="La Ragione R."/>
            <person name="Hildebrand F."/>
            <person name="Pallen M.J."/>
        </authorList>
    </citation>
    <scope>NUCLEOTIDE SEQUENCE</scope>
    <source>
        <strain evidence="7">517</strain>
    </source>
</reference>
<dbReference type="GO" id="GO:0016020">
    <property type="term" value="C:membrane"/>
    <property type="evidence" value="ECO:0007669"/>
    <property type="project" value="UniProtKB-SubCell"/>
</dbReference>
<evidence type="ECO:0000256" key="1">
    <source>
        <dbReference type="ARBA" id="ARBA00004141"/>
    </source>
</evidence>
<feature type="transmembrane region" description="Helical" evidence="5">
    <location>
        <begin position="20"/>
        <end position="37"/>
    </location>
</feature>
<name>A0A940DHH2_9FIRM</name>
<organism evidence="7 8">
    <name type="scientific">Candidatus Stercoripulliclostridium pullicola</name>
    <dbReference type="NCBI Taxonomy" id="2840953"/>
    <lineage>
        <taxon>Bacteria</taxon>
        <taxon>Bacillati</taxon>
        <taxon>Bacillota</taxon>
        <taxon>Clostridia</taxon>
        <taxon>Eubacteriales</taxon>
        <taxon>Candidatus Stercoripulliclostridium</taxon>
    </lineage>
</organism>
<feature type="transmembrane region" description="Helical" evidence="5">
    <location>
        <begin position="375"/>
        <end position="396"/>
    </location>
</feature>
<accession>A0A940DHH2</accession>
<sequence length="471" mass="52549">MDSVKLKLSDKAPKGLQKFFYTDVYLVALVAVVYLTWYTKEIFWGFLAGSVLAGIALIVVDDFKPMLPVALYAPAMFAMKDPTEYFICLTGAIPLMAGLVFHLIYYRPERKKMRMLIPQLLIAAAMLLGGAGVIAKENYLGTLAYTLMLGFLPLIFYLLFALYGKEDKGFASIGKYTAKTFTWYGILIGMEIITLYVVNKPPFELWGRGFVIDAGWSIDNNLATILLLASPMGFYLAITEKQKLLYTVLGIINFCFTVLTFSRGGILFGTIMAALTAIYAMIKCKGRVRLKIVIPVAAVVVAILTVYFLNMNELNAYIARLANVGDKTISGRDKLYAEAIECFRNNPIFGAGMGFDGEYYAQPEGMYFYWFHSTLFQIIGSTGAVGIVAFAIFYAVRYGIVFRRIRSNLFAQFALLSFLGFEAYSMMDTGTFIPYPIMVMAMLLTLAVERTNEVAALAPSDKRGLYYGESY</sequence>
<dbReference type="InterPro" id="IPR051533">
    <property type="entry name" value="WaaL-like"/>
</dbReference>
<comment type="caution">
    <text evidence="7">The sequence shown here is derived from an EMBL/GenBank/DDBJ whole genome shotgun (WGS) entry which is preliminary data.</text>
</comment>
<evidence type="ECO:0000256" key="4">
    <source>
        <dbReference type="ARBA" id="ARBA00023136"/>
    </source>
</evidence>
<evidence type="ECO:0000256" key="5">
    <source>
        <dbReference type="SAM" id="Phobius"/>
    </source>
</evidence>
<feature type="transmembrane region" description="Helical" evidence="5">
    <location>
        <begin position="244"/>
        <end position="260"/>
    </location>
</feature>
<dbReference type="PANTHER" id="PTHR37422:SF13">
    <property type="entry name" value="LIPOPOLYSACCHARIDE BIOSYNTHESIS PROTEIN PA4999-RELATED"/>
    <property type="match status" value="1"/>
</dbReference>
<feature type="transmembrane region" description="Helical" evidence="5">
    <location>
        <begin position="181"/>
        <end position="198"/>
    </location>
</feature>
<feature type="transmembrane region" description="Helical" evidence="5">
    <location>
        <begin position="218"/>
        <end position="237"/>
    </location>
</feature>
<evidence type="ECO:0000256" key="2">
    <source>
        <dbReference type="ARBA" id="ARBA00022692"/>
    </source>
</evidence>
<dbReference type="Pfam" id="PF04932">
    <property type="entry name" value="Wzy_C"/>
    <property type="match status" value="1"/>
</dbReference>
<dbReference type="EMBL" id="JADINF010000115">
    <property type="protein sequence ID" value="MBO8424278.1"/>
    <property type="molecule type" value="Genomic_DNA"/>
</dbReference>
<proteinExistence type="predicted"/>
<keyword evidence="7" id="KW-0436">Ligase</keyword>
<dbReference type="InterPro" id="IPR007016">
    <property type="entry name" value="O-antigen_ligase-rel_domated"/>
</dbReference>
<evidence type="ECO:0000313" key="7">
    <source>
        <dbReference type="EMBL" id="MBO8424278.1"/>
    </source>
</evidence>
<keyword evidence="4 5" id="KW-0472">Membrane</keyword>
<feature type="transmembrane region" description="Helical" evidence="5">
    <location>
        <begin position="266"/>
        <end position="282"/>
    </location>
</feature>
<reference evidence="7" key="1">
    <citation type="submission" date="2020-10" db="EMBL/GenBank/DDBJ databases">
        <authorList>
            <person name="Gilroy R."/>
        </authorList>
    </citation>
    <scope>NUCLEOTIDE SEQUENCE</scope>
    <source>
        <strain evidence="7">517</strain>
    </source>
</reference>
<protein>
    <submittedName>
        <fullName evidence="7">O-antigen ligase family protein</fullName>
    </submittedName>
</protein>
<feature type="domain" description="O-antigen ligase-related" evidence="6">
    <location>
        <begin position="251"/>
        <end position="391"/>
    </location>
</feature>
<comment type="subcellular location">
    <subcellularLocation>
        <location evidence="1">Membrane</location>
        <topology evidence="1">Multi-pass membrane protein</topology>
    </subcellularLocation>
</comment>
<evidence type="ECO:0000313" key="8">
    <source>
        <dbReference type="Proteomes" id="UP000727857"/>
    </source>
</evidence>
<dbReference type="GO" id="GO:0016874">
    <property type="term" value="F:ligase activity"/>
    <property type="evidence" value="ECO:0007669"/>
    <property type="project" value="UniProtKB-KW"/>
</dbReference>
<feature type="transmembrane region" description="Helical" evidence="5">
    <location>
        <begin position="289"/>
        <end position="309"/>
    </location>
</feature>
<evidence type="ECO:0000259" key="6">
    <source>
        <dbReference type="Pfam" id="PF04932"/>
    </source>
</evidence>
<dbReference type="PANTHER" id="PTHR37422">
    <property type="entry name" value="TEICHURONIC ACID BIOSYNTHESIS PROTEIN TUAE"/>
    <property type="match status" value="1"/>
</dbReference>
<feature type="transmembrane region" description="Helical" evidence="5">
    <location>
        <begin position="84"/>
        <end position="104"/>
    </location>
</feature>